<dbReference type="EMBL" id="WHJC01000255">
    <property type="protein sequence ID" value="MPQ44602.1"/>
    <property type="molecule type" value="Genomic_DNA"/>
</dbReference>
<organism evidence="6 7">
    <name type="scientific">Clostridium tarantellae</name>
    <dbReference type="NCBI Taxonomy" id="39493"/>
    <lineage>
        <taxon>Bacteria</taxon>
        <taxon>Bacillati</taxon>
        <taxon>Bacillota</taxon>
        <taxon>Clostridia</taxon>
        <taxon>Eubacteriales</taxon>
        <taxon>Clostridiaceae</taxon>
        <taxon>Clostridium</taxon>
    </lineage>
</organism>
<evidence type="ECO:0000256" key="4">
    <source>
        <dbReference type="ARBA" id="ARBA00022842"/>
    </source>
</evidence>
<dbReference type="SFLD" id="SFLDG01129">
    <property type="entry name" value="C1.5:_HAD__Beta-PGM__Phosphata"/>
    <property type="match status" value="1"/>
</dbReference>
<sequence>MVYSGVIFDFNGTLFWDSEKHDIAWKAFSKELRGCELTDGELKKYVHGRTNKLILEYIVGEELDIERANYLASEKERVYRELCIKDKENFKLAPGAVELLDYLKEKDIAINIATASDNNNVGFFIESFNLDKWFDINKIVYDDGNIKSKPNPDIYLKAIEKIGLKSEQCIVFEDAMSGIEAAHRAKVGKVFAIASQHTREELDKLSNVDYVINDFSNFPRNILD</sequence>
<dbReference type="NCBIfam" id="TIGR01509">
    <property type="entry name" value="HAD-SF-IA-v3"/>
    <property type="match status" value="1"/>
</dbReference>
<dbReference type="AlphaFoldDB" id="A0A6I1MQT8"/>
<dbReference type="InterPro" id="IPR036412">
    <property type="entry name" value="HAD-like_sf"/>
</dbReference>
<dbReference type="OrthoDB" id="9797743at2"/>
<dbReference type="InterPro" id="IPR051600">
    <property type="entry name" value="Beta-PGM-like"/>
</dbReference>
<dbReference type="InterPro" id="IPR006439">
    <property type="entry name" value="HAD-SF_hydro_IA"/>
</dbReference>
<dbReference type="InterPro" id="IPR023214">
    <property type="entry name" value="HAD_sf"/>
</dbReference>
<protein>
    <submittedName>
        <fullName evidence="6">HAD-IA family hydrolase</fullName>
    </submittedName>
</protein>
<dbReference type="Pfam" id="PF13419">
    <property type="entry name" value="HAD_2"/>
    <property type="match status" value="1"/>
</dbReference>
<dbReference type="GO" id="GO:0016787">
    <property type="term" value="F:hydrolase activity"/>
    <property type="evidence" value="ECO:0007669"/>
    <property type="project" value="UniProtKB-KW"/>
</dbReference>
<name>A0A6I1MQT8_9CLOT</name>
<keyword evidence="4" id="KW-0460">Magnesium</keyword>
<evidence type="ECO:0000256" key="5">
    <source>
        <dbReference type="ARBA" id="ARBA00023277"/>
    </source>
</evidence>
<evidence type="ECO:0000256" key="3">
    <source>
        <dbReference type="ARBA" id="ARBA00022723"/>
    </source>
</evidence>
<keyword evidence="7" id="KW-1185">Reference proteome</keyword>
<dbReference type="InterPro" id="IPR041492">
    <property type="entry name" value="HAD_2"/>
</dbReference>
<proteinExistence type="inferred from homology"/>
<dbReference type="SUPFAM" id="SSF56784">
    <property type="entry name" value="HAD-like"/>
    <property type="match status" value="1"/>
</dbReference>
<reference evidence="6 7" key="1">
    <citation type="submission" date="2019-10" db="EMBL/GenBank/DDBJ databases">
        <title>The Genome Sequence of Clostridium tarantellae Isolated from Fish Brain.</title>
        <authorList>
            <person name="Bano L."/>
            <person name="Kiel M."/>
            <person name="Sales G."/>
            <person name="Doxey A.C."/>
            <person name="Mansfield M.J."/>
            <person name="Schiavone M."/>
            <person name="Rossetto O."/>
            <person name="Pirazzini M."/>
            <person name="Dobrindt U."/>
            <person name="Montecucco C."/>
        </authorList>
    </citation>
    <scope>NUCLEOTIDE SEQUENCE [LARGE SCALE GENOMIC DNA]</scope>
    <source>
        <strain evidence="6 7">DSM 3997</strain>
    </source>
</reference>
<comment type="similarity">
    <text evidence="2">Belongs to the HAD-like hydrolase superfamily. CbbY/CbbZ/Gph/YieH family.</text>
</comment>
<dbReference type="PANTHER" id="PTHR46193:SF18">
    <property type="entry name" value="HEXITOL PHOSPHATASE B"/>
    <property type="match status" value="1"/>
</dbReference>
<dbReference type="Proteomes" id="UP000430345">
    <property type="component" value="Unassembled WGS sequence"/>
</dbReference>
<dbReference type="InterPro" id="IPR023198">
    <property type="entry name" value="PGP-like_dom2"/>
</dbReference>
<keyword evidence="5" id="KW-0119">Carbohydrate metabolism</keyword>
<dbReference type="SFLD" id="SFLDS00003">
    <property type="entry name" value="Haloacid_Dehalogenase"/>
    <property type="match status" value="1"/>
</dbReference>
<keyword evidence="6" id="KW-0378">Hydrolase</keyword>
<comment type="cofactor">
    <cofactor evidence="1">
        <name>Mg(2+)</name>
        <dbReference type="ChEBI" id="CHEBI:18420"/>
    </cofactor>
</comment>
<evidence type="ECO:0000256" key="1">
    <source>
        <dbReference type="ARBA" id="ARBA00001946"/>
    </source>
</evidence>
<gene>
    <name evidence="6" type="ORF">GBZ86_12695</name>
</gene>
<evidence type="ECO:0000313" key="7">
    <source>
        <dbReference type="Proteomes" id="UP000430345"/>
    </source>
</evidence>
<dbReference type="RefSeq" id="WP_152891207.1">
    <property type="nucleotide sequence ID" value="NZ_WHJC01000255.1"/>
</dbReference>
<comment type="caution">
    <text evidence="6">The sequence shown here is derived from an EMBL/GenBank/DDBJ whole genome shotgun (WGS) entry which is preliminary data.</text>
</comment>
<dbReference type="Gene3D" id="1.10.150.240">
    <property type="entry name" value="Putative phosphatase, domain 2"/>
    <property type="match status" value="1"/>
</dbReference>
<dbReference type="CDD" id="cd07505">
    <property type="entry name" value="HAD_BPGM-like"/>
    <property type="match status" value="1"/>
</dbReference>
<dbReference type="PANTHER" id="PTHR46193">
    <property type="entry name" value="6-PHOSPHOGLUCONATE PHOSPHATASE"/>
    <property type="match status" value="1"/>
</dbReference>
<evidence type="ECO:0000256" key="2">
    <source>
        <dbReference type="ARBA" id="ARBA00006171"/>
    </source>
</evidence>
<accession>A0A6I1MQT8</accession>
<keyword evidence="3" id="KW-0479">Metal-binding</keyword>
<dbReference type="GO" id="GO:0046872">
    <property type="term" value="F:metal ion binding"/>
    <property type="evidence" value="ECO:0007669"/>
    <property type="project" value="UniProtKB-KW"/>
</dbReference>
<evidence type="ECO:0000313" key="6">
    <source>
        <dbReference type="EMBL" id="MPQ44602.1"/>
    </source>
</evidence>
<dbReference type="Gene3D" id="3.40.50.1000">
    <property type="entry name" value="HAD superfamily/HAD-like"/>
    <property type="match status" value="1"/>
</dbReference>